<name>A0A5B7GPD2_PORTR</name>
<evidence type="ECO:0000313" key="4">
    <source>
        <dbReference type="Proteomes" id="UP000324222"/>
    </source>
</evidence>
<keyword evidence="1" id="KW-0472">Membrane</keyword>
<dbReference type="InterPro" id="IPR011009">
    <property type="entry name" value="Kinase-like_dom_sf"/>
</dbReference>
<evidence type="ECO:0000259" key="2">
    <source>
        <dbReference type="PROSITE" id="PS50011"/>
    </source>
</evidence>
<feature type="transmembrane region" description="Helical" evidence="1">
    <location>
        <begin position="310"/>
        <end position="331"/>
    </location>
</feature>
<dbReference type="InterPro" id="IPR001245">
    <property type="entry name" value="Ser-Thr/Tyr_kinase_cat_dom"/>
</dbReference>
<dbReference type="PROSITE" id="PS50011">
    <property type="entry name" value="PROTEIN_KINASE_DOM"/>
    <property type="match status" value="1"/>
</dbReference>
<dbReference type="Pfam" id="PF07714">
    <property type="entry name" value="PK_Tyr_Ser-Thr"/>
    <property type="match status" value="1"/>
</dbReference>
<dbReference type="GO" id="GO:0004672">
    <property type="term" value="F:protein kinase activity"/>
    <property type="evidence" value="ECO:0007669"/>
    <property type="project" value="InterPro"/>
</dbReference>
<dbReference type="InterPro" id="IPR000719">
    <property type="entry name" value="Prot_kinase_dom"/>
</dbReference>
<comment type="caution">
    <text evidence="3">The sequence shown here is derived from an EMBL/GenBank/DDBJ whole genome shotgun (WGS) entry which is preliminary data.</text>
</comment>
<dbReference type="InterPro" id="IPR050167">
    <property type="entry name" value="Ser_Thr_protein_kinase"/>
</dbReference>
<dbReference type="InterPro" id="IPR008271">
    <property type="entry name" value="Ser/Thr_kinase_AS"/>
</dbReference>
<dbReference type="PROSITE" id="PS00108">
    <property type="entry name" value="PROTEIN_KINASE_ST"/>
    <property type="match status" value="1"/>
</dbReference>
<dbReference type="GO" id="GO:0005737">
    <property type="term" value="C:cytoplasm"/>
    <property type="evidence" value="ECO:0007669"/>
    <property type="project" value="TreeGrafter"/>
</dbReference>
<protein>
    <recommendedName>
        <fullName evidence="2">Protein kinase domain-containing protein</fullName>
    </recommendedName>
</protein>
<dbReference type="PANTHER" id="PTHR23257">
    <property type="entry name" value="SERINE-THREONINE PROTEIN KINASE"/>
    <property type="match status" value="1"/>
</dbReference>
<proteinExistence type="predicted"/>
<reference evidence="3 4" key="1">
    <citation type="submission" date="2019-05" db="EMBL/GenBank/DDBJ databases">
        <title>Another draft genome of Portunus trituberculatus and its Hox gene families provides insights of decapod evolution.</title>
        <authorList>
            <person name="Jeong J.-H."/>
            <person name="Song I."/>
            <person name="Kim S."/>
            <person name="Choi T."/>
            <person name="Kim D."/>
            <person name="Ryu S."/>
            <person name="Kim W."/>
        </authorList>
    </citation>
    <scope>NUCLEOTIDE SEQUENCE [LARGE SCALE GENOMIC DNA]</scope>
    <source>
        <tissue evidence="3">Muscle</tissue>
    </source>
</reference>
<dbReference type="Gene3D" id="1.10.510.10">
    <property type="entry name" value="Transferase(Phosphotransferase) domain 1"/>
    <property type="match status" value="1"/>
</dbReference>
<keyword evidence="1" id="KW-0812">Transmembrane</keyword>
<evidence type="ECO:0000313" key="3">
    <source>
        <dbReference type="EMBL" id="MPC61980.1"/>
    </source>
</evidence>
<dbReference type="Proteomes" id="UP000324222">
    <property type="component" value="Unassembled WGS sequence"/>
</dbReference>
<organism evidence="3 4">
    <name type="scientific">Portunus trituberculatus</name>
    <name type="common">Swimming crab</name>
    <name type="synonym">Neptunus trituberculatus</name>
    <dbReference type="NCBI Taxonomy" id="210409"/>
    <lineage>
        <taxon>Eukaryota</taxon>
        <taxon>Metazoa</taxon>
        <taxon>Ecdysozoa</taxon>
        <taxon>Arthropoda</taxon>
        <taxon>Crustacea</taxon>
        <taxon>Multicrustacea</taxon>
        <taxon>Malacostraca</taxon>
        <taxon>Eumalacostraca</taxon>
        <taxon>Eucarida</taxon>
        <taxon>Decapoda</taxon>
        <taxon>Pleocyemata</taxon>
        <taxon>Brachyura</taxon>
        <taxon>Eubrachyura</taxon>
        <taxon>Portunoidea</taxon>
        <taxon>Portunidae</taxon>
        <taxon>Portuninae</taxon>
        <taxon>Portunus</taxon>
    </lineage>
</organism>
<keyword evidence="4" id="KW-1185">Reference proteome</keyword>
<dbReference type="GO" id="GO:0005524">
    <property type="term" value="F:ATP binding"/>
    <property type="evidence" value="ECO:0007669"/>
    <property type="project" value="InterPro"/>
</dbReference>
<feature type="domain" description="Protein kinase" evidence="2">
    <location>
        <begin position="1"/>
        <end position="258"/>
    </location>
</feature>
<dbReference type="EMBL" id="VSRR010019174">
    <property type="protein sequence ID" value="MPC61980.1"/>
    <property type="molecule type" value="Genomic_DNA"/>
</dbReference>
<feature type="transmembrane region" description="Helical" evidence="1">
    <location>
        <begin position="257"/>
        <end position="281"/>
    </location>
</feature>
<dbReference type="SUPFAM" id="SSF56112">
    <property type="entry name" value="Protein kinase-like (PK-like)"/>
    <property type="match status" value="1"/>
</dbReference>
<evidence type="ECO:0000256" key="1">
    <source>
        <dbReference type="SAM" id="Phobius"/>
    </source>
</evidence>
<dbReference type="GO" id="GO:0006950">
    <property type="term" value="P:response to stress"/>
    <property type="evidence" value="ECO:0007669"/>
    <property type="project" value="UniProtKB-ARBA"/>
</dbReference>
<dbReference type="OrthoDB" id="6380006at2759"/>
<dbReference type="GO" id="GO:0007165">
    <property type="term" value="P:signal transduction"/>
    <property type="evidence" value="ECO:0007669"/>
    <property type="project" value="TreeGrafter"/>
</dbReference>
<sequence>MMREARLMLELRGTGWVPRPLALGLEPLTFIQEFVCEPYDKFLMQCSVHGVLRSLGQLCHRLGEVHARGVVHNDLKADNIIVSGGVHRPVLHVINLGWAGRAGRVAGDFSLETGEENDFSREGFGAECCWMAPEVKVPRPVFASGDVFSLSILLQELAESCIQPSLAVPLWRMGQRCASEDTSCRPCLPNVARAIAAARTPAPPAPGALPPDNANAAVRHIYSAAGHSLHHCLDGAGYPPFALCLPVPHTLAVHHAVFLLFLLLLLLLLLLVIIIISSFSWQSCVWSGGGVGSSGSGCGGVGSGGDGGSVGGGVGSGGGVVVYGVVVVMVVG</sequence>
<gene>
    <name evidence="3" type="ORF">E2C01_056060</name>
</gene>
<keyword evidence="1" id="KW-1133">Transmembrane helix</keyword>
<dbReference type="AlphaFoldDB" id="A0A5B7GPD2"/>
<accession>A0A5B7GPD2</accession>